<dbReference type="PRINTS" id="PR00412">
    <property type="entry name" value="EPOXHYDRLASE"/>
</dbReference>
<dbReference type="PANTHER" id="PTHR21661">
    <property type="entry name" value="EPOXIDE HYDROLASE 1-RELATED"/>
    <property type="match status" value="1"/>
</dbReference>
<keyword evidence="6" id="KW-1185">Reference proteome</keyword>
<reference evidence="5 6" key="1">
    <citation type="submission" date="2019-04" db="EMBL/GenBank/DDBJ databases">
        <title>Comparative genomics and transcriptomics to analyze fruiting body development in filamentous ascomycetes.</title>
        <authorList>
            <consortium name="DOE Joint Genome Institute"/>
            <person name="Lutkenhaus R."/>
            <person name="Traeger S."/>
            <person name="Breuer J."/>
            <person name="Kuo A."/>
            <person name="Lipzen A."/>
            <person name="Pangilinan J."/>
            <person name="Dilworth D."/>
            <person name="Sandor L."/>
            <person name="Poggeler S."/>
            <person name="Barry K."/>
            <person name="Grigoriev I.V."/>
            <person name="Nowrousian M."/>
        </authorList>
    </citation>
    <scope>NUCLEOTIDE SEQUENCE [LARGE SCALE GENOMIC DNA]</scope>
    <source>
        <strain evidence="5 6">CBS 389.68</strain>
    </source>
</reference>
<evidence type="ECO:0000256" key="3">
    <source>
        <dbReference type="ARBA" id="ARBA00022801"/>
    </source>
</evidence>
<dbReference type="STRING" id="341454.A0A4S2MV84"/>
<keyword evidence="3 5" id="KW-0378">Hydrolase</keyword>
<dbReference type="OrthoDB" id="7130006at2759"/>
<dbReference type="PIRSF" id="PIRSF001112">
    <property type="entry name" value="Epoxide_hydrolase"/>
    <property type="match status" value="1"/>
</dbReference>
<feature type="domain" description="Epoxide hydrolase N-terminal" evidence="4">
    <location>
        <begin position="6"/>
        <end position="119"/>
    </location>
</feature>
<dbReference type="InterPro" id="IPR010497">
    <property type="entry name" value="Epoxide_hydro_N"/>
</dbReference>
<dbReference type="InParanoid" id="A0A4S2MV84"/>
<dbReference type="PANTHER" id="PTHR21661:SF35">
    <property type="entry name" value="EPOXIDE HYDROLASE"/>
    <property type="match status" value="1"/>
</dbReference>
<dbReference type="Gene3D" id="3.40.50.1820">
    <property type="entry name" value="alpha/beta hydrolase"/>
    <property type="match status" value="2"/>
</dbReference>
<dbReference type="GO" id="GO:0004301">
    <property type="term" value="F:epoxide hydrolase activity"/>
    <property type="evidence" value="ECO:0007669"/>
    <property type="project" value="TreeGrafter"/>
</dbReference>
<dbReference type="EMBL" id="ML220124">
    <property type="protein sequence ID" value="TGZ80518.1"/>
    <property type="molecule type" value="Genomic_DNA"/>
</dbReference>
<evidence type="ECO:0000313" key="6">
    <source>
        <dbReference type="Proteomes" id="UP000298138"/>
    </source>
</evidence>
<protein>
    <submittedName>
        <fullName evidence="5">Alpha/beta-hydrolase</fullName>
    </submittedName>
</protein>
<dbReference type="GO" id="GO:0097176">
    <property type="term" value="P:epoxide metabolic process"/>
    <property type="evidence" value="ECO:0007669"/>
    <property type="project" value="TreeGrafter"/>
</dbReference>
<keyword evidence="2" id="KW-0058">Aromatic hydrocarbons catabolism</keyword>
<accession>A0A4S2MV84</accession>
<comment type="similarity">
    <text evidence="1">Belongs to the peptidase S33 family.</text>
</comment>
<dbReference type="AlphaFoldDB" id="A0A4S2MV84"/>
<sequence>MPSPTPQPFQISIPSETLDWINTRISTSRLPTEFLQPPGKEHDYGVPRSVIDPILEHWKTSYDWRKVEAEINEKLRKFTVDLKSGGEEIRLHFVHHWSEREDAVPLLFCHGWPRSFLEVEPIINQLTTPSSPTTQAFHVIAPSIPGFSFSSPPTKPGFDIMKIGHLYHQLMQDVLGKLAWLALRWMTAEEKKRLERLKWWFTEENGYFDMMGTKPLTISYSLSDSPLGHLAWIRDKLTHLVSPTFHWPAPTVITWTHLYLFSPHVATFSIYRESRLHIQDTLFDAGPISKSVAVGFSSFPWDMGYVPRWWAEGTVAERMAFWREHEEGRHFPSLECPEVLVADVRDFQEVVEEGRKEVKRQG</sequence>
<proteinExistence type="inferred from homology"/>
<evidence type="ECO:0000259" key="4">
    <source>
        <dbReference type="Pfam" id="PF06441"/>
    </source>
</evidence>
<evidence type="ECO:0000313" key="5">
    <source>
        <dbReference type="EMBL" id="TGZ80518.1"/>
    </source>
</evidence>
<evidence type="ECO:0000256" key="1">
    <source>
        <dbReference type="ARBA" id="ARBA00010088"/>
    </source>
</evidence>
<name>A0A4S2MV84_9PEZI</name>
<dbReference type="Proteomes" id="UP000298138">
    <property type="component" value="Unassembled WGS sequence"/>
</dbReference>
<dbReference type="Pfam" id="PF06441">
    <property type="entry name" value="EHN"/>
    <property type="match status" value="1"/>
</dbReference>
<gene>
    <name evidence="5" type="ORF">EX30DRAFT_359084</name>
</gene>
<dbReference type="SUPFAM" id="SSF53474">
    <property type="entry name" value="alpha/beta-Hydrolases"/>
    <property type="match status" value="1"/>
</dbReference>
<dbReference type="InterPro" id="IPR016292">
    <property type="entry name" value="Epoxide_hydrolase"/>
</dbReference>
<evidence type="ECO:0000256" key="2">
    <source>
        <dbReference type="ARBA" id="ARBA00022797"/>
    </source>
</evidence>
<organism evidence="5 6">
    <name type="scientific">Ascodesmis nigricans</name>
    <dbReference type="NCBI Taxonomy" id="341454"/>
    <lineage>
        <taxon>Eukaryota</taxon>
        <taxon>Fungi</taxon>
        <taxon>Dikarya</taxon>
        <taxon>Ascomycota</taxon>
        <taxon>Pezizomycotina</taxon>
        <taxon>Pezizomycetes</taxon>
        <taxon>Pezizales</taxon>
        <taxon>Ascodesmidaceae</taxon>
        <taxon>Ascodesmis</taxon>
    </lineage>
</organism>
<dbReference type="InterPro" id="IPR000639">
    <property type="entry name" value="Epox_hydrolase-like"/>
</dbReference>
<dbReference type="InterPro" id="IPR029058">
    <property type="entry name" value="AB_hydrolase_fold"/>
</dbReference>